<feature type="region of interest" description="Disordered" evidence="1">
    <location>
        <begin position="84"/>
        <end position="218"/>
    </location>
</feature>
<feature type="compositionally biased region" description="Basic and acidic residues" evidence="1">
    <location>
        <begin position="127"/>
        <end position="142"/>
    </location>
</feature>
<evidence type="ECO:0000256" key="2">
    <source>
        <dbReference type="SAM" id="Phobius"/>
    </source>
</evidence>
<gene>
    <name evidence="3" type="ORF">CUS_5041</name>
</gene>
<proteinExistence type="predicted"/>
<feature type="transmembrane region" description="Helical" evidence="2">
    <location>
        <begin position="61"/>
        <end position="81"/>
    </location>
</feature>
<evidence type="ECO:0000256" key="1">
    <source>
        <dbReference type="SAM" id="MobiDB-lite"/>
    </source>
</evidence>
<feature type="compositionally biased region" description="Basic and acidic residues" evidence="1">
    <location>
        <begin position="84"/>
        <end position="97"/>
    </location>
</feature>
<feature type="compositionally biased region" description="Acidic residues" evidence="1">
    <location>
        <begin position="104"/>
        <end position="126"/>
    </location>
</feature>
<protein>
    <submittedName>
        <fullName evidence="3">Conserved domain protein</fullName>
    </submittedName>
</protein>
<comment type="caution">
    <text evidence="3">The sequence shown here is derived from an EMBL/GenBank/DDBJ whole genome shotgun (WGS) entry which is preliminary data.</text>
</comment>
<keyword evidence="4" id="KW-1185">Reference proteome</keyword>
<organism evidence="3 4">
    <name type="scientific">Ruminococcus albus 8</name>
    <dbReference type="NCBI Taxonomy" id="246199"/>
    <lineage>
        <taxon>Bacteria</taxon>
        <taxon>Bacillati</taxon>
        <taxon>Bacillota</taxon>
        <taxon>Clostridia</taxon>
        <taxon>Eubacteriales</taxon>
        <taxon>Oscillospiraceae</taxon>
        <taxon>Ruminococcus</taxon>
    </lineage>
</organism>
<name>E9SDY4_RUMAL</name>
<dbReference type="STRING" id="246199.CUS_5041"/>
<feature type="compositionally biased region" description="Polar residues" evidence="1">
    <location>
        <begin position="170"/>
        <end position="184"/>
    </location>
</feature>
<feature type="compositionally biased region" description="Basic and acidic residues" evidence="1">
    <location>
        <begin position="160"/>
        <end position="169"/>
    </location>
</feature>
<evidence type="ECO:0000313" key="4">
    <source>
        <dbReference type="Proteomes" id="UP000004259"/>
    </source>
</evidence>
<dbReference type="EMBL" id="ADKM02000092">
    <property type="protein sequence ID" value="EGC02513.1"/>
    <property type="molecule type" value="Genomic_DNA"/>
</dbReference>
<dbReference type="OrthoDB" id="1829155at2"/>
<feature type="compositionally biased region" description="Low complexity" evidence="1">
    <location>
        <begin position="185"/>
        <end position="205"/>
    </location>
</feature>
<evidence type="ECO:0000313" key="3">
    <source>
        <dbReference type="EMBL" id="EGC02513.1"/>
    </source>
</evidence>
<keyword evidence="2" id="KW-0472">Membrane</keyword>
<keyword evidence="2" id="KW-1133">Transmembrane helix</keyword>
<dbReference type="AlphaFoldDB" id="E9SDY4"/>
<reference evidence="3 4" key="1">
    <citation type="submission" date="2011-02" db="EMBL/GenBank/DDBJ databases">
        <authorList>
            <person name="Nelson K.E."/>
            <person name="Sutton G."/>
            <person name="Torralba M."/>
            <person name="Durkin S."/>
            <person name="Harkins D."/>
            <person name="Montgomery R."/>
            <person name="Ziemer C."/>
            <person name="Klaassens E."/>
            <person name="Ocuiv P."/>
            <person name="Morrison M."/>
        </authorList>
    </citation>
    <scope>NUCLEOTIDE SEQUENCE [LARGE SCALE GENOMIC DNA]</scope>
    <source>
        <strain evidence="3 4">8</strain>
    </source>
</reference>
<dbReference type="Proteomes" id="UP000004259">
    <property type="component" value="Unassembled WGS sequence"/>
</dbReference>
<dbReference type="RefSeq" id="WP_002850765.1">
    <property type="nucleotide sequence ID" value="NZ_ADKM02000092.1"/>
</dbReference>
<accession>E9SDY4</accession>
<keyword evidence="2" id="KW-0812">Transmembrane</keyword>
<sequence length="461" mass="51644">MRYSDVAQKYYKDTKNRILENVLAAENGGERSDERIIRERENKEKNIMTNSTAIIRNSKGIIAAACALVMLGSSTFVMHRLRASDDREVSSRPDKVRSTVVTSSDEDTSSEVNEEDNETAPDADDSTSEKSAEKKQEKKNDSGKTTSAAEKADNSNVVVLKDDSAKKTDTGTNSDNSTPVSTVNDSTAAADSSSKADTTDPSADSQQADSTADIDYSLDEDNYINDDARREVDEAAFICEGTVTSKEIYGRTRTDEFKPLSEYTEDEIENVGRLYFRCTVRLDGRCFKGSELVPYLSQLREYDAASGDMVVIIPIGRRISEYDDEFAGTYAETIDEADNTDLYNVGEKLLLAYYMELEDGALWKHAENTYRYDEYESMYHNVAYYVPTLKEEYEIKDYDGVMNYVLNTFKGGTPEAAEQWVNYLGKSYMIKYIPSKRFASGEVVSVNYSQPDGCYVICVAE</sequence>